<proteinExistence type="predicted"/>
<evidence type="ECO:0000313" key="3">
    <source>
        <dbReference type="Proteomes" id="UP000332933"/>
    </source>
</evidence>
<dbReference type="EMBL" id="CAADRA010005213">
    <property type="protein sequence ID" value="VFT87089.1"/>
    <property type="molecule type" value="Genomic_DNA"/>
</dbReference>
<dbReference type="EMBL" id="VJMH01005192">
    <property type="protein sequence ID" value="KAF0699202.1"/>
    <property type="molecule type" value="Genomic_DNA"/>
</dbReference>
<dbReference type="AlphaFoldDB" id="A0A485KQB2"/>
<evidence type="ECO:0000313" key="2">
    <source>
        <dbReference type="EMBL" id="VFT87089.1"/>
    </source>
</evidence>
<gene>
    <name evidence="2" type="primary">Aste57867_10213</name>
    <name evidence="1" type="ORF">As57867_010174</name>
    <name evidence="2" type="ORF">ASTE57867_10213</name>
</gene>
<name>A0A485KQB2_9STRA</name>
<keyword evidence="3" id="KW-1185">Reference proteome</keyword>
<accession>A0A485KQB2</accession>
<reference evidence="1" key="2">
    <citation type="submission" date="2019-06" db="EMBL/GenBank/DDBJ databases">
        <title>Genomics analysis of Aphanomyces spp. identifies a new class of oomycete effector associated with host adaptation.</title>
        <authorList>
            <person name="Gaulin E."/>
        </authorList>
    </citation>
    <scope>NUCLEOTIDE SEQUENCE</scope>
    <source>
        <strain evidence="1">CBS 578.67</strain>
    </source>
</reference>
<dbReference type="Proteomes" id="UP000332933">
    <property type="component" value="Unassembled WGS sequence"/>
</dbReference>
<dbReference type="OrthoDB" id="82535at2759"/>
<protein>
    <submittedName>
        <fullName evidence="2">Aste57867_10213 protein</fullName>
    </submittedName>
</protein>
<sequence>MPASSPATTVFKCALHKHRTQCLVLGCLDMHHKAISRVGHPRGKASHRTKRLCVVDGCAKQAHARQKCVRHGGGKLCRMDECSQHARANGLCYRHRALASNTDGHLQTNHRCLGTPDSMELLLQDTMPLDDVVGHLDQSGNDLSTMVDDELWRLTPIPFAPETPDELLRRLVHSVACLNQMQALSPWLHP</sequence>
<reference evidence="2 3" key="1">
    <citation type="submission" date="2019-03" db="EMBL/GenBank/DDBJ databases">
        <authorList>
            <person name="Gaulin E."/>
            <person name="Dumas B."/>
        </authorList>
    </citation>
    <scope>NUCLEOTIDE SEQUENCE [LARGE SCALE GENOMIC DNA]</scope>
    <source>
        <strain evidence="2">CBS 568.67</strain>
    </source>
</reference>
<organism evidence="2 3">
    <name type="scientific">Aphanomyces stellatus</name>
    <dbReference type="NCBI Taxonomy" id="120398"/>
    <lineage>
        <taxon>Eukaryota</taxon>
        <taxon>Sar</taxon>
        <taxon>Stramenopiles</taxon>
        <taxon>Oomycota</taxon>
        <taxon>Saprolegniomycetes</taxon>
        <taxon>Saprolegniales</taxon>
        <taxon>Verrucalvaceae</taxon>
        <taxon>Aphanomyces</taxon>
    </lineage>
</organism>
<evidence type="ECO:0000313" key="1">
    <source>
        <dbReference type="EMBL" id="KAF0699202.1"/>
    </source>
</evidence>